<evidence type="ECO:0000313" key="8">
    <source>
        <dbReference type="EMBL" id="TVU48461.1"/>
    </source>
</evidence>
<accession>A0A5J9WK61</accession>
<comment type="caution">
    <text evidence="8">The sequence shown here is derived from an EMBL/GenBank/DDBJ whole genome shotgun (WGS) entry which is preliminary data.</text>
</comment>
<dbReference type="EMBL" id="RWGY01000004">
    <property type="protein sequence ID" value="TVU48461.1"/>
    <property type="molecule type" value="Genomic_DNA"/>
</dbReference>
<protein>
    <recommendedName>
        <fullName evidence="10">Cytochrome P450</fullName>
    </recommendedName>
</protein>
<dbReference type="InterPro" id="IPR017972">
    <property type="entry name" value="Cyt_P450_CS"/>
</dbReference>
<dbReference type="GO" id="GO:0004497">
    <property type="term" value="F:monooxygenase activity"/>
    <property type="evidence" value="ECO:0007669"/>
    <property type="project" value="UniProtKB-KW"/>
</dbReference>
<keyword evidence="7" id="KW-0472">Membrane</keyword>
<dbReference type="GO" id="GO:0006629">
    <property type="term" value="P:lipid metabolic process"/>
    <property type="evidence" value="ECO:0007669"/>
    <property type="project" value="UniProtKB-ARBA"/>
</dbReference>
<dbReference type="SUPFAM" id="SSF48264">
    <property type="entry name" value="Cytochrome P450"/>
    <property type="match status" value="1"/>
</dbReference>
<name>A0A5J9WK61_9POAL</name>
<gene>
    <name evidence="8" type="ORF">EJB05_08099</name>
</gene>
<feature type="transmembrane region" description="Helical" evidence="7">
    <location>
        <begin position="6"/>
        <end position="25"/>
    </location>
</feature>
<keyword evidence="5 6" id="KW-0349">Heme</keyword>
<dbReference type="Proteomes" id="UP000324897">
    <property type="component" value="Chromosome 5"/>
</dbReference>
<keyword evidence="4 5" id="KW-0408">Iron</keyword>
<dbReference type="OrthoDB" id="1470350at2759"/>
<evidence type="ECO:0000256" key="3">
    <source>
        <dbReference type="ARBA" id="ARBA00023002"/>
    </source>
</evidence>
<keyword evidence="6" id="KW-0503">Monooxygenase</keyword>
<dbReference type="PRINTS" id="PR00385">
    <property type="entry name" value="P450"/>
</dbReference>
<dbReference type="GO" id="GO:0020037">
    <property type="term" value="F:heme binding"/>
    <property type="evidence" value="ECO:0007669"/>
    <property type="project" value="InterPro"/>
</dbReference>
<feature type="non-terminal residue" evidence="8">
    <location>
        <position position="1"/>
    </location>
</feature>
<proteinExistence type="inferred from homology"/>
<keyword evidence="2 5" id="KW-0479">Metal-binding</keyword>
<reference evidence="8 9" key="1">
    <citation type="journal article" date="2019" name="Sci. Rep.">
        <title>A high-quality genome of Eragrostis curvula grass provides insights into Poaceae evolution and supports new strategies to enhance forage quality.</title>
        <authorList>
            <person name="Carballo J."/>
            <person name="Santos B.A.C.M."/>
            <person name="Zappacosta D."/>
            <person name="Garbus I."/>
            <person name="Selva J.P."/>
            <person name="Gallo C.A."/>
            <person name="Diaz A."/>
            <person name="Albertini E."/>
            <person name="Caccamo M."/>
            <person name="Echenique V."/>
        </authorList>
    </citation>
    <scope>NUCLEOTIDE SEQUENCE [LARGE SCALE GENOMIC DNA]</scope>
    <source>
        <strain evidence="9">cv. Victoria</strain>
        <tissue evidence="8">Leaf</tissue>
    </source>
</reference>
<dbReference type="GO" id="GO:0005506">
    <property type="term" value="F:iron ion binding"/>
    <property type="evidence" value="ECO:0007669"/>
    <property type="project" value="InterPro"/>
</dbReference>
<evidence type="ECO:0000313" key="9">
    <source>
        <dbReference type="Proteomes" id="UP000324897"/>
    </source>
</evidence>
<dbReference type="PROSITE" id="PS00086">
    <property type="entry name" value="CYTOCHROME_P450"/>
    <property type="match status" value="1"/>
</dbReference>
<evidence type="ECO:0000256" key="6">
    <source>
        <dbReference type="RuleBase" id="RU000461"/>
    </source>
</evidence>
<evidence type="ECO:0000256" key="4">
    <source>
        <dbReference type="ARBA" id="ARBA00023004"/>
    </source>
</evidence>
<dbReference type="InterPro" id="IPR036396">
    <property type="entry name" value="Cyt_P450_sf"/>
</dbReference>
<dbReference type="InterPro" id="IPR001128">
    <property type="entry name" value="Cyt_P450"/>
</dbReference>
<evidence type="ECO:0000256" key="7">
    <source>
        <dbReference type="SAM" id="Phobius"/>
    </source>
</evidence>
<sequence>MAFSSSFQDLLVPFLVLILPLYYYLVFFRSSKARTSELRLPTDWPLVGMIPSLIVNMHRFHDYMATVLAATGSSFEARGPPSVRFFCTCDPTNVRHMFVSSFANYPKGEEFASFFDVMGRQLLQRRRRVVAAPASQGAAHHERLAAARSHGAVLPRQGRDGFTFDMTAKPVFGVDAGLLSVDMPHMHVPDAMDAVMEVGFFRHTVPVPCWRLMKRLNIGPERKLAAAQLVLRRFVAEMLERRKGGGEQTRAPVDIASNYMNDLEYVDEVGKPREFLYATLINYMFAGRDTVGTTLSWLFYNLIKHPRVAAAIRGELAPIAARKAKASTGVVVFEPEETKPLVYLQAALFESMRLYPPGPIERKARLSPTTSCRAVTRMEGVWGKDCAEYRPERWLTEDGALRHVPAHKFLPFNAGPRSCLGKDISVVQMMCVVAATVWNFDFVTLEGHAVEPKLSVVLQMKNGLLVKAKEPGGGE</sequence>
<organism evidence="8 9">
    <name type="scientific">Eragrostis curvula</name>
    <name type="common">weeping love grass</name>
    <dbReference type="NCBI Taxonomy" id="38414"/>
    <lineage>
        <taxon>Eukaryota</taxon>
        <taxon>Viridiplantae</taxon>
        <taxon>Streptophyta</taxon>
        <taxon>Embryophyta</taxon>
        <taxon>Tracheophyta</taxon>
        <taxon>Spermatophyta</taxon>
        <taxon>Magnoliopsida</taxon>
        <taxon>Liliopsida</taxon>
        <taxon>Poales</taxon>
        <taxon>Poaceae</taxon>
        <taxon>PACMAD clade</taxon>
        <taxon>Chloridoideae</taxon>
        <taxon>Eragrostideae</taxon>
        <taxon>Eragrostidinae</taxon>
        <taxon>Eragrostis</taxon>
    </lineage>
</organism>
<dbReference type="Pfam" id="PF00067">
    <property type="entry name" value="p450"/>
    <property type="match status" value="2"/>
</dbReference>
<evidence type="ECO:0000256" key="1">
    <source>
        <dbReference type="ARBA" id="ARBA00010617"/>
    </source>
</evidence>
<dbReference type="AlphaFoldDB" id="A0A5J9WK61"/>
<keyword evidence="3 6" id="KW-0560">Oxidoreductase</keyword>
<comment type="similarity">
    <text evidence="1 6">Belongs to the cytochrome P450 family.</text>
</comment>
<dbReference type="PRINTS" id="PR00463">
    <property type="entry name" value="EP450I"/>
</dbReference>
<keyword evidence="7" id="KW-1133">Transmembrane helix</keyword>
<comment type="cofactor">
    <cofactor evidence="5">
        <name>heme</name>
        <dbReference type="ChEBI" id="CHEBI:30413"/>
    </cofactor>
</comment>
<evidence type="ECO:0000256" key="2">
    <source>
        <dbReference type="ARBA" id="ARBA00022723"/>
    </source>
</evidence>
<dbReference type="Gene3D" id="1.10.630.10">
    <property type="entry name" value="Cytochrome P450"/>
    <property type="match status" value="1"/>
</dbReference>
<evidence type="ECO:0000256" key="5">
    <source>
        <dbReference type="PIRSR" id="PIRSR602401-1"/>
    </source>
</evidence>
<keyword evidence="7" id="KW-0812">Transmembrane</keyword>
<dbReference type="PANTHER" id="PTHR24296">
    <property type="entry name" value="CYTOCHROME P450"/>
    <property type="match status" value="1"/>
</dbReference>
<dbReference type="InterPro" id="IPR002401">
    <property type="entry name" value="Cyt_P450_E_grp-I"/>
</dbReference>
<dbReference type="GO" id="GO:0016705">
    <property type="term" value="F:oxidoreductase activity, acting on paired donors, with incorporation or reduction of molecular oxygen"/>
    <property type="evidence" value="ECO:0007669"/>
    <property type="project" value="InterPro"/>
</dbReference>
<dbReference type="Gramene" id="TVU48461">
    <property type="protein sequence ID" value="TVU48461"/>
    <property type="gene ID" value="EJB05_08099"/>
</dbReference>
<evidence type="ECO:0008006" key="10">
    <source>
        <dbReference type="Google" id="ProtNLM"/>
    </source>
</evidence>
<feature type="binding site" description="axial binding residue" evidence="5">
    <location>
        <position position="419"/>
    </location>
    <ligand>
        <name>heme</name>
        <dbReference type="ChEBI" id="CHEBI:30413"/>
    </ligand>
    <ligandPart>
        <name>Fe</name>
        <dbReference type="ChEBI" id="CHEBI:18248"/>
    </ligandPart>
</feature>
<keyword evidence="9" id="KW-1185">Reference proteome</keyword>